<protein>
    <submittedName>
        <fullName evidence="2">Uncharacterized protein</fullName>
    </submittedName>
</protein>
<reference evidence="2 3" key="1">
    <citation type="submission" date="2016-03" db="EMBL/GenBank/DDBJ databases">
        <title>Comparative genomics of Pseudogymnoascus destructans, the fungus causing white-nose syndrome of bats.</title>
        <authorList>
            <person name="Palmer J.M."/>
            <person name="Drees K.P."/>
            <person name="Foster J.T."/>
            <person name="Lindner D.L."/>
        </authorList>
    </citation>
    <scope>NUCLEOTIDE SEQUENCE [LARGE SCALE GENOMIC DNA]</scope>
    <source>
        <strain evidence="2 3">UAMH 10579</strain>
    </source>
</reference>
<dbReference type="GeneID" id="28840892"/>
<dbReference type="Proteomes" id="UP000091956">
    <property type="component" value="Unassembled WGS sequence"/>
</dbReference>
<dbReference type="EMBL" id="KV460239">
    <property type="protein sequence ID" value="OBT94975.1"/>
    <property type="molecule type" value="Genomic_DNA"/>
</dbReference>
<sequence>MSTHQTHPSTTKTPHSPLSVTPLEPDAQAPILRSPLDDTSADPHSAVFKSEQAQGLAHRAAGEGAGGKEEGKEGWKPKYGRTQSWDKQDWKRALQMSGVGEGEKAGFSEKNGGAQ</sequence>
<evidence type="ECO:0000313" key="2">
    <source>
        <dbReference type="EMBL" id="OBT94975.1"/>
    </source>
</evidence>
<organism evidence="2 3">
    <name type="scientific">Pseudogymnoascus verrucosus</name>
    <dbReference type="NCBI Taxonomy" id="342668"/>
    <lineage>
        <taxon>Eukaryota</taxon>
        <taxon>Fungi</taxon>
        <taxon>Dikarya</taxon>
        <taxon>Ascomycota</taxon>
        <taxon>Pezizomycotina</taxon>
        <taxon>Leotiomycetes</taxon>
        <taxon>Thelebolales</taxon>
        <taxon>Thelebolaceae</taxon>
        <taxon>Pseudogymnoascus</taxon>
    </lineage>
</organism>
<dbReference type="AlphaFoldDB" id="A0A1B8GGL4"/>
<dbReference type="RefSeq" id="XP_018128708.1">
    <property type="nucleotide sequence ID" value="XM_018276940.2"/>
</dbReference>
<dbReference type="OrthoDB" id="5425892at2759"/>
<evidence type="ECO:0000256" key="1">
    <source>
        <dbReference type="SAM" id="MobiDB-lite"/>
    </source>
</evidence>
<gene>
    <name evidence="2" type="ORF">VE01_07506</name>
</gene>
<feature type="region of interest" description="Disordered" evidence="1">
    <location>
        <begin position="1"/>
        <end position="115"/>
    </location>
</feature>
<feature type="compositionally biased region" description="Basic and acidic residues" evidence="1">
    <location>
        <begin position="66"/>
        <end position="76"/>
    </location>
</feature>
<proteinExistence type="predicted"/>
<accession>A0A1B8GGL4</accession>
<feature type="compositionally biased region" description="Low complexity" evidence="1">
    <location>
        <begin position="1"/>
        <end position="17"/>
    </location>
</feature>
<name>A0A1B8GGL4_9PEZI</name>
<evidence type="ECO:0000313" key="3">
    <source>
        <dbReference type="Proteomes" id="UP000091956"/>
    </source>
</evidence>
<keyword evidence="3" id="KW-1185">Reference proteome</keyword>
<reference evidence="3" key="2">
    <citation type="journal article" date="2018" name="Nat. Commun.">
        <title>Extreme sensitivity to ultraviolet light in the fungal pathogen causing white-nose syndrome of bats.</title>
        <authorList>
            <person name="Palmer J.M."/>
            <person name="Drees K.P."/>
            <person name="Foster J.T."/>
            <person name="Lindner D.L."/>
        </authorList>
    </citation>
    <scope>NUCLEOTIDE SEQUENCE [LARGE SCALE GENOMIC DNA]</scope>
    <source>
        <strain evidence="3">UAMH 10579</strain>
    </source>
</reference>